<dbReference type="AlphaFoldDB" id="A0A542SN41"/>
<keyword evidence="2" id="KW-0812">Transmembrane</keyword>
<comment type="caution">
    <text evidence="3">The sequence shown here is derived from an EMBL/GenBank/DDBJ whole genome shotgun (WGS) entry which is preliminary data.</text>
</comment>
<organism evidence="3 4">
    <name type="scientific">Rarobacter incanus</name>
    <dbReference type="NCBI Taxonomy" id="153494"/>
    <lineage>
        <taxon>Bacteria</taxon>
        <taxon>Bacillati</taxon>
        <taxon>Actinomycetota</taxon>
        <taxon>Actinomycetes</taxon>
        <taxon>Micrococcales</taxon>
        <taxon>Rarobacteraceae</taxon>
        <taxon>Rarobacter</taxon>
    </lineage>
</organism>
<feature type="region of interest" description="Disordered" evidence="1">
    <location>
        <begin position="1"/>
        <end position="21"/>
    </location>
</feature>
<evidence type="ECO:0000313" key="3">
    <source>
        <dbReference type="EMBL" id="TQK76022.1"/>
    </source>
</evidence>
<feature type="region of interest" description="Disordered" evidence="1">
    <location>
        <begin position="99"/>
        <end position="284"/>
    </location>
</feature>
<dbReference type="Proteomes" id="UP000316181">
    <property type="component" value="Unassembled WGS sequence"/>
</dbReference>
<keyword evidence="2" id="KW-0472">Membrane</keyword>
<name>A0A542SN41_9MICO</name>
<keyword evidence="2" id="KW-1133">Transmembrane helix</keyword>
<accession>A0A542SN41</accession>
<feature type="compositionally biased region" description="Low complexity" evidence="1">
    <location>
        <begin position="207"/>
        <end position="219"/>
    </location>
</feature>
<sequence>MDASSTAGAAPQRPGPTTRRARRELALTGQLPIVPQAAPEITVEPPATTGAIRAVDETGNLTPVLPVSQPPSQALPIAGRTGTSHAIAEQWAQLAADSGLPTRGAEPKAAAGAPFGEPAGGRMPSGVQAPAPKQVGADEVSAAGAPFGEPAGGRMPSGVQAPAPKQVGADEVSAAGAQRAQPPAAQSPAKSAKQWSPDGRSAQGSVPQQHRAQQPAARPLGLPVASGQESDSAGPPTPRQQPGLPAEPAVRQQPGLPTESAAQAAGHATEATVPAPKQARPSAAPAIPAEPILEEIPQRSMLDTLATGSIPVIRVSPPTGSVPVVAPARVEATERPDGDHDDLDDEDHKHLNWLHWAIIVACALILALVIWKGDFDSIAMASSANVVSAARLSLLAPGTDLALTA</sequence>
<dbReference type="EMBL" id="VFNV01000001">
    <property type="protein sequence ID" value="TQK76022.1"/>
    <property type="molecule type" value="Genomic_DNA"/>
</dbReference>
<feature type="compositionally biased region" description="Low complexity" evidence="1">
    <location>
        <begin position="107"/>
        <end position="121"/>
    </location>
</feature>
<protein>
    <submittedName>
        <fullName evidence="3">Uncharacterized protein</fullName>
    </submittedName>
</protein>
<evidence type="ECO:0000256" key="2">
    <source>
        <dbReference type="SAM" id="Phobius"/>
    </source>
</evidence>
<evidence type="ECO:0000256" key="1">
    <source>
        <dbReference type="SAM" id="MobiDB-lite"/>
    </source>
</evidence>
<reference evidence="3 4" key="1">
    <citation type="submission" date="2019-06" db="EMBL/GenBank/DDBJ databases">
        <title>Sequencing the genomes of 1000 actinobacteria strains.</title>
        <authorList>
            <person name="Klenk H.-P."/>
        </authorList>
    </citation>
    <scope>NUCLEOTIDE SEQUENCE [LARGE SCALE GENOMIC DNA]</scope>
    <source>
        <strain evidence="3 4">DSM 10596</strain>
    </source>
</reference>
<feature type="compositionally biased region" description="Low complexity" evidence="1">
    <location>
        <begin position="173"/>
        <end position="192"/>
    </location>
</feature>
<feature type="compositionally biased region" description="Low complexity" evidence="1">
    <location>
        <begin position="142"/>
        <end position="153"/>
    </location>
</feature>
<feature type="compositionally biased region" description="Low complexity" evidence="1">
    <location>
        <begin position="261"/>
        <end position="271"/>
    </location>
</feature>
<evidence type="ECO:0000313" key="4">
    <source>
        <dbReference type="Proteomes" id="UP000316181"/>
    </source>
</evidence>
<keyword evidence="4" id="KW-1185">Reference proteome</keyword>
<gene>
    <name evidence="3" type="ORF">FB389_0676</name>
</gene>
<feature type="transmembrane region" description="Helical" evidence="2">
    <location>
        <begin position="353"/>
        <end position="371"/>
    </location>
</feature>
<proteinExistence type="predicted"/>